<feature type="transmembrane region" description="Helical" evidence="2">
    <location>
        <begin position="187"/>
        <end position="206"/>
    </location>
</feature>
<evidence type="ECO:0000256" key="2">
    <source>
        <dbReference type="SAM" id="Phobius"/>
    </source>
</evidence>
<protein>
    <submittedName>
        <fullName evidence="3">SNARE, putative</fullName>
    </submittedName>
</protein>
<dbReference type="AlphaFoldDB" id="A0A146K4J4"/>
<keyword evidence="2" id="KW-0472">Membrane</keyword>
<keyword evidence="1" id="KW-0175">Coiled coil</keyword>
<reference evidence="3" key="1">
    <citation type="submission" date="2015-07" db="EMBL/GenBank/DDBJ databases">
        <title>Adaptation to a free-living lifestyle via gene acquisitions in the diplomonad Trepomonas sp. PC1.</title>
        <authorList>
            <person name="Xu F."/>
            <person name="Jerlstrom-Hultqvist J."/>
            <person name="Kolisko M."/>
            <person name="Simpson A.G.B."/>
            <person name="Roger A.J."/>
            <person name="Svard S.G."/>
            <person name="Andersson J.O."/>
        </authorList>
    </citation>
    <scope>NUCLEOTIDE SEQUENCE</scope>
    <source>
        <strain evidence="3">PC1</strain>
    </source>
</reference>
<keyword evidence="2" id="KW-1133">Transmembrane helix</keyword>
<gene>
    <name evidence="3" type="ORF">TPC1_17776</name>
</gene>
<feature type="non-terminal residue" evidence="3">
    <location>
        <position position="1"/>
    </location>
</feature>
<dbReference type="EMBL" id="GDID01005792">
    <property type="protein sequence ID" value="JAP90814.1"/>
    <property type="molecule type" value="Transcribed_RNA"/>
</dbReference>
<evidence type="ECO:0000256" key="1">
    <source>
        <dbReference type="SAM" id="Coils"/>
    </source>
</evidence>
<sequence>FDDQYNQGIQMVNDAEQYLERIKLQTGVERQTSLNKLRQRIQAIDQSFILIETELSVIIEEEDKIRCQQMFDEINGRVRNLQSQMTQLNRQAIKQNDDENQPVQLTDNQKLGMGMMLYDKAKLDLNDADRALDDIIVINNEVTNTLQKDLQTMNRINDDLTEIQSDTVLAKKQLRELAQRIVSNKCYKGIFVIVLLALAGLSIWDISNSSKK</sequence>
<keyword evidence="2" id="KW-0812">Transmembrane</keyword>
<proteinExistence type="predicted"/>
<evidence type="ECO:0000313" key="3">
    <source>
        <dbReference type="EMBL" id="JAP90814.1"/>
    </source>
</evidence>
<feature type="coiled-coil region" evidence="1">
    <location>
        <begin position="71"/>
        <end position="98"/>
    </location>
</feature>
<accession>A0A146K4J4</accession>
<organism evidence="3">
    <name type="scientific">Trepomonas sp. PC1</name>
    <dbReference type="NCBI Taxonomy" id="1076344"/>
    <lineage>
        <taxon>Eukaryota</taxon>
        <taxon>Metamonada</taxon>
        <taxon>Diplomonadida</taxon>
        <taxon>Hexamitidae</taxon>
        <taxon>Hexamitinae</taxon>
        <taxon>Trepomonas</taxon>
    </lineage>
</organism>
<name>A0A146K4J4_9EUKA</name>